<keyword evidence="3" id="KW-1185">Reference proteome</keyword>
<keyword evidence="1" id="KW-0812">Transmembrane</keyword>
<keyword evidence="1" id="KW-0472">Membrane</keyword>
<dbReference type="PANTHER" id="PTHR32309">
    <property type="entry name" value="TYROSINE-PROTEIN KINASE"/>
    <property type="match status" value="1"/>
</dbReference>
<dbReference type="OrthoDB" id="745212at2"/>
<reference evidence="2 3" key="1">
    <citation type="submission" date="2018-03" db="EMBL/GenBank/DDBJ databases">
        <authorList>
            <person name="Keele B.F."/>
        </authorList>
    </citation>
    <scope>NUCLEOTIDE SEQUENCE [LARGE SCALE GENOMIC DNA]</scope>
    <source>
        <strain evidence="2 3">YL28-9</strain>
    </source>
</reference>
<gene>
    <name evidence="2" type="ORF">C7T94_04755</name>
</gene>
<dbReference type="InterPro" id="IPR050445">
    <property type="entry name" value="Bact_polysacc_biosynth/exp"/>
</dbReference>
<evidence type="ECO:0000313" key="3">
    <source>
        <dbReference type="Proteomes" id="UP000240912"/>
    </source>
</evidence>
<sequence>MNSEKRSAADLEGVSGTEKFSIRELIFIVDAWILYLRRKWILIAIFTCIGGIAGFLYASTRKTTYTALTTFVLEANENSGGLMQYAGLASMVGFDIGGGGGGIFQGDNIIELYKSRKMLQSTLLSPVLPGSKELLIDRYLTMSRMRDNWADREDLKSLKFSPIENPRTAGDLQINRLRDSVLDNVVTKLRQQHLRINKVDKKLAIIEVEVTSADEVFSKSFNDRLVANVNDFYLRTKTKRSLENIAILQYKTDSVRSVMNGAIYSAATIADATPNINPTRQVQRVAPVQRYQFSMETNKAMLAELLKNLEMAKISVRKEAPLLQIVDEPIYPLPKKKFSAIKGIVFGAFVMAFLTIIWMSARRFYLNTLASGLRG</sequence>
<protein>
    <submittedName>
        <fullName evidence="2">Lipopolysaccharide biosynthesis protein</fullName>
    </submittedName>
</protein>
<name>A0A2T3HPY3_9SPHI</name>
<evidence type="ECO:0000313" key="2">
    <source>
        <dbReference type="EMBL" id="PST84508.1"/>
    </source>
</evidence>
<keyword evidence="1" id="KW-1133">Transmembrane helix</keyword>
<dbReference type="AlphaFoldDB" id="A0A2T3HPY3"/>
<dbReference type="EMBL" id="PYLS01000004">
    <property type="protein sequence ID" value="PST84508.1"/>
    <property type="molecule type" value="Genomic_DNA"/>
</dbReference>
<comment type="caution">
    <text evidence="2">The sequence shown here is derived from an EMBL/GenBank/DDBJ whole genome shotgun (WGS) entry which is preliminary data.</text>
</comment>
<evidence type="ECO:0000256" key="1">
    <source>
        <dbReference type="SAM" id="Phobius"/>
    </source>
</evidence>
<dbReference type="Proteomes" id="UP000240912">
    <property type="component" value="Unassembled WGS sequence"/>
</dbReference>
<feature type="transmembrane region" description="Helical" evidence="1">
    <location>
        <begin position="343"/>
        <end position="361"/>
    </location>
</feature>
<organism evidence="2 3">
    <name type="scientific">Pedobacter yulinensis</name>
    <dbReference type="NCBI Taxonomy" id="2126353"/>
    <lineage>
        <taxon>Bacteria</taxon>
        <taxon>Pseudomonadati</taxon>
        <taxon>Bacteroidota</taxon>
        <taxon>Sphingobacteriia</taxon>
        <taxon>Sphingobacteriales</taxon>
        <taxon>Sphingobacteriaceae</taxon>
        <taxon>Pedobacter</taxon>
    </lineage>
</organism>
<dbReference type="PANTHER" id="PTHR32309:SF31">
    <property type="entry name" value="CAPSULAR EXOPOLYSACCHARIDE FAMILY"/>
    <property type="match status" value="1"/>
</dbReference>
<proteinExistence type="predicted"/>
<feature type="transmembrane region" description="Helical" evidence="1">
    <location>
        <begin position="40"/>
        <end position="58"/>
    </location>
</feature>
<accession>A0A2T3HPY3</accession>